<accession>A0ABR1BC20</accession>
<feature type="domain" description="H15" evidence="2">
    <location>
        <begin position="9"/>
        <end position="73"/>
    </location>
</feature>
<dbReference type="InterPro" id="IPR036388">
    <property type="entry name" value="WH-like_DNA-bd_sf"/>
</dbReference>
<sequence>MSKTRRANVSLRPSELVIAAIHNMEERKGSTPEDIVDFISNKYSLNANYLRGHVEKALKRGVYFGVLKENEGLYQLQEMGVRTANKKPVQRKKRVTIKLPAGKNKRGTMTKKKTYASAARKKRTKSKNDLSKRCCLLKMARRKKQKATRALQVRKAQMKRRKARP</sequence>
<evidence type="ECO:0000313" key="3">
    <source>
        <dbReference type="EMBL" id="KAK6637618.1"/>
    </source>
</evidence>
<dbReference type="InterPro" id="IPR005818">
    <property type="entry name" value="Histone_H1/H5_H15"/>
</dbReference>
<dbReference type="SUPFAM" id="SSF46785">
    <property type="entry name" value="Winged helix' DNA-binding domain"/>
    <property type="match status" value="1"/>
</dbReference>
<evidence type="ECO:0000259" key="2">
    <source>
        <dbReference type="SMART" id="SM00526"/>
    </source>
</evidence>
<name>A0ABR1BC20_POLSC</name>
<dbReference type="Proteomes" id="UP001359485">
    <property type="component" value="Unassembled WGS sequence"/>
</dbReference>
<keyword evidence="4" id="KW-1185">Reference proteome</keyword>
<gene>
    <name evidence="3" type="ORF">RUM44_008040</name>
</gene>
<organism evidence="3 4">
    <name type="scientific">Polyplax serrata</name>
    <name type="common">Common mouse louse</name>
    <dbReference type="NCBI Taxonomy" id="468196"/>
    <lineage>
        <taxon>Eukaryota</taxon>
        <taxon>Metazoa</taxon>
        <taxon>Ecdysozoa</taxon>
        <taxon>Arthropoda</taxon>
        <taxon>Hexapoda</taxon>
        <taxon>Insecta</taxon>
        <taxon>Pterygota</taxon>
        <taxon>Neoptera</taxon>
        <taxon>Paraneoptera</taxon>
        <taxon>Psocodea</taxon>
        <taxon>Troctomorpha</taxon>
        <taxon>Phthiraptera</taxon>
        <taxon>Anoplura</taxon>
        <taxon>Polyplacidae</taxon>
        <taxon>Polyplax</taxon>
    </lineage>
</organism>
<dbReference type="EMBL" id="JAWJWF010000002">
    <property type="protein sequence ID" value="KAK6637618.1"/>
    <property type="molecule type" value="Genomic_DNA"/>
</dbReference>
<feature type="region of interest" description="Disordered" evidence="1">
    <location>
        <begin position="105"/>
        <end position="165"/>
    </location>
</feature>
<dbReference type="InterPro" id="IPR036390">
    <property type="entry name" value="WH_DNA-bd_sf"/>
</dbReference>
<comment type="caution">
    <text evidence="3">The sequence shown here is derived from an EMBL/GenBank/DDBJ whole genome shotgun (WGS) entry which is preliminary data.</text>
</comment>
<proteinExistence type="predicted"/>
<protein>
    <recommendedName>
        <fullName evidence="2">H15 domain-containing protein</fullName>
    </recommendedName>
</protein>
<feature type="compositionally biased region" description="Basic residues" evidence="1">
    <location>
        <begin position="105"/>
        <end position="125"/>
    </location>
</feature>
<dbReference type="Pfam" id="PF00538">
    <property type="entry name" value="Linker_histone"/>
    <property type="match status" value="1"/>
</dbReference>
<feature type="compositionally biased region" description="Basic residues" evidence="1">
    <location>
        <begin position="156"/>
        <end position="165"/>
    </location>
</feature>
<dbReference type="SMART" id="SM00526">
    <property type="entry name" value="H15"/>
    <property type="match status" value="1"/>
</dbReference>
<evidence type="ECO:0000256" key="1">
    <source>
        <dbReference type="SAM" id="MobiDB-lite"/>
    </source>
</evidence>
<evidence type="ECO:0000313" key="4">
    <source>
        <dbReference type="Proteomes" id="UP001359485"/>
    </source>
</evidence>
<reference evidence="3 4" key="1">
    <citation type="submission" date="2023-09" db="EMBL/GenBank/DDBJ databases">
        <title>Genomes of two closely related lineages of the louse Polyplax serrata with different host specificities.</title>
        <authorList>
            <person name="Martinu J."/>
            <person name="Tarabai H."/>
            <person name="Stefka J."/>
            <person name="Hypsa V."/>
        </authorList>
    </citation>
    <scope>NUCLEOTIDE SEQUENCE [LARGE SCALE GENOMIC DNA]</scope>
    <source>
        <strain evidence="3">98ZLc_SE</strain>
    </source>
</reference>
<dbReference type="Gene3D" id="1.10.10.10">
    <property type="entry name" value="Winged helix-like DNA-binding domain superfamily/Winged helix DNA-binding domain"/>
    <property type="match status" value="1"/>
</dbReference>